<keyword evidence="17" id="KW-0812">Transmembrane</keyword>
<dbReference type="FunFam" id="1.10.510.10:FF:001023">
    <property type="entry name" value="Os07g0541700 protein"/>
    <property type="match status" value="1"/>
</dbReference>
<keyword evidence="4 14" id="KW-0808">Transferase</keyword>
<dbReference type="Gene3D" id="1.10.510.10">
    <property type="entry name" value="Transferase(Phosphotransferase) domain 1"/>
    <property type="match status" value="1"/>
</dbReference>
<dbReference type="EMBL" id="CM008052">
    <property type="protein sequence ID" value="PAN40565.2"/>
    <property type="molecule type" value="Genomic_DNA"/>
</dbReference>
<dbReference type="SUPFAM" id="SSF51110">
    <property type="entry name" value="alpha-D-mannose-specific plant lectins"/>
    <property type="match status" value="1"/>
</dbReference>
<dbReference type="SMART" id="SM00473">
    <property type="entry name" value="PAN_AP"/>
    <property type="match status" value="1"/>
</dbReference>
<dbReference type="InterPro" id="IPR000719">
    <property type="entry name" value="Prot_kinase_dom"/>
</dbReference>
<dbReference type="Proteomes" id="UP000243499">
    <property type="component" value="Chromosome 7"/>
</dbReference>
<dbReference type="PANTHER" id="PTHR32444:SF235">
    <property type="entry name" value="OS01G0783900 PROTEIN"/>
    <property type="match status" value="1"/>
</dbReference>
<evidence type="ECO:0000259" key="20">
    <source>
        <dbReference type="PROSITE" id="PS50948"/>
    </source>
</evidence>
<evidence type="ECO:0000256" key="17">
    <source>
        <dbReference type="SAM" id="Phobius"/>
    </source>
</evidence>
<dbReference type="Gene3D" id="2.90.10.10">
    <property type="entry name" value="Bulb-type lectin domain"/>
    <property type="match status" value="1"/>
</dbReference>
<dbReference type="FunFam" id="3.30.200.20:FF:000402">
    <property type="entry name" value="Serine/threonine-protein kinase"/>
    <property type="match status" value="1"/>
</dbReference>
<keyword evidence="10" id="KW-0675">Receptor</keyword>
<evidence type="ECO:0000256" key="12">
    <source>
        <dbReference type="ARBA" id="ARBA00047899"/>
    </source>
</evidence>
<evidence type="ECO:0000256" key="5">
    <source>
        <dbReference type="ARBA" id="ARBA00022729"/>
    </source>
</evidence>
<keyword evidence="6 14" id="KW-0547">Nucleotide-binding</keyword>
<comment type="similarity">
    <text evidence="14">Belongs to the protein kinase superfamily. Ser/Thr protein kinase family.</text>
</comment>
<dbReference type="GO" id="GO:0048544">
    <property type="term" value="P:recognition of pollen"/>
    <property type="evidence" value="ECO:0007669"/>
    <property type="project" value="InterPro"/>
</dbReference>
<dbReference type="PROSITE" id="PS50011">
    <property type="entry name" value="PROTEIN_KINASE_DOM"/>
    <property type="match status" value="1"/>
</dbReference>
<name>A0A2S3IB91_9POAL</name>
<feature type="domain" description="Bulb-type lectin" evidence="19">
    <location>
        <begin position="42"/>
        <end position="164"/>
    </location>
</feature>
<evidence type="ECO:0000256" key="9">
    <source>
        <dbReference type="ARBA" id="ARBA00023157"/>
    </source>
</evidence>
<evidence type="ECO:0000256" key="11">
    <source>
        <dbReference type="ARBA" id="ARBA00023180"/>
    </source>
</evidence>
<keyword evidence="9" id="KW-1015">Disulfide bond</keyword>
<evidence type="ECO:0000256" key="13">
    <source>
        <dbReference type="ARBA" id="ARBA00048679"/>
    </source>
</evidence>
<dbReference type="Gene3D" id="3.30.200.20">
    <property type="entry name" value="Phosphorylase Kinase, domain 1"/>
    <property type="match status" value="1"/>
</dbReference>
<dbReference type="InterPro" id="IPR024171">
    <property type="entry name" value="SRK-like_kinase"/>
</dbReference>
<dbReference type="SMART" id="SM00108">
    <property type="entry name" value="B_lectin"/>
    <property type="match status" value="1"/>
</dbReference>
<evidence type="ECO:0000256" key="10">
    <source>
        <dbReference type="ARBA" id="ARBA00023170"/>
    </source>
</evidence>
<dbReference type="InterPro" id="IPR011009">
    <property type="entry name" value="Kinase-like_dom_sf"/>
</dbReference>
<evidence type="ECO:0000256" key="4">
    <source>
        <dbReference type="ARBA" id="ARBA00022679"/>
    </source>
</evidence>
<keyword evidence="17" id="KW-1133">Transmembrane helix</keyword>
<feature type="domain" description="Protein kinase" evidence="18">
    <location>
        <begin position="507"/>
        <end position="712"/>
    </location>
</feature>
<dbReference type="Pfam" id="PF00069">
    <property type="entry name" value="Pkinase"/>
    <property type="match status" value="1"/>
</dbReference>
<dbReference type="Pfam" id="PF08276">
    <property type="entry name" value="PAN_2"/>
    <property type="match status" value="1"/>
</dbReference>
<sequence length="712" mass="77403">MRFLVQGQEVSSAMEAATIKFLHLLALIFYVLLLPSAGSTAPDTLNNGGNITDGETLVSAGGSFTLGFSPADALSSKRYLGIWFTASPDAVCWVANRDSPFSNTSGVLVISSTGVLRLLDGVSGRTAWSSNTTGASASAVAQLSDSGNLVVREQSSGAVLWQSFDHPSNTLLAGMRFGKNPQTGEEWSLTSWRASNDPATGDYRQVLDTKGLPESVLWQDSVKKFSTGPWNGLRFSGIPEIASYAGNFSVQVAVRPDEVAYVFNATAGAPFSRLAWDPAGRTWIVWMQSPRGVCDNYAKCGAFVLCNEDGAATLFCSCVVGFSPASPSQWSMRETSGGCRRDVPLECGNGTTTDGFRVLRGVKLPDTENATVDMSATVEQCRARCLANCSCVAYAPADIRGSGSGCVMWKDGIVDVRDLEDGQELYVRLAKSELGKHTAKEKRRAMERKRIVLPVTLLAPSACMYLVWICSLRENACLLSASDELGDENLDLPFVCFGDIVSATNNFSEDNMLGQGGFGKVYKGMMEDNKEVAIKRLGKGSRQGAEEFRNEVVLIAKLQHRNLVRLLGYCIHGDEKLLVYEYLSNKSLDSFIFDAADKRVLDWATRFKIIKGISRGLLYLHQDSRLTIIHRDLKSSNIYLWQDGKAMDPVDSSLLETCSPTEALRCIHIGLLCVQDNPNRRPLMSSHPEAQGTGENTGSSMNDMSVTVLNGR</sequence>
<feature type="transmembrane region" description="Helical" evidence="17">
    <location>
        <begin position="12"/>
        <end position="33"/>
    </location>
</feature>
<keyword evidence="8 14" id="KW-0067">ATP-binding</keyword>
<feature type="domain" description="Apple" evidence="20">
    <location>
        <begin position="347"/>
        <end position="430"/>
    </location>
</feature>
<dbReference type="PROSITE" id="PS00107">
    <property type="entry name" value="PROTEIN_KINASE_ATP"/>
    <property type="match status" value="1"/>
</dbReference>
<evidence type="ECO:0000256" key="2">
    <source>
        <dbReference type="ARBA" id="ARBA00022527"/>
    </source>
</evidence>
<feature type="binding site" evidence="15">
    <location>
        <position position="535"/>
    </location>
    <ligand>
        <name>ATP</name>
        <dbReference type="ChEBI" id="CHEBI:30616"/>
    </ligand>
</feature>
<dbReference type="GO" id="GO:0016020">
    <property type="term" value="C:membrane"/>
    <property type="evidence" value="ECO:0007669"/>
    <property type="project" value="UniProtKB-SubCell"/>
</dbReference>
<dbReference type="InterPro" id="IPR003609">
    <property type="entry name" value="Pan_app"/>
</dbReference>
<evidence type="ECO:0000256" key="15">
    <source>
        <dbReference type="PROSITE-ProRule" id="PRU10141"/>
    </source>
</evidence>
<proteinExistence type="inferred from homology"/>
<evidence type="ECO:0000256" key="6">
    <source>
        <dbReference type="ARBA" id="ARBA00022741"/>
    </source>
</evidence>
<evidence type="ECO:0000256" key="1">
    <source>
        <dbReference type="ARBA" id="ARBA00004479"/>
    </source>
</evidence>
<feature type="compositionally biased region" description="Polar residues" evidence="16">
    <location>
        <begin position="693"/>
        <end position="712"/>
    </location>
</feature>
<comment type="subcellular location">
    <subcellularLocation>
        <location evidence="1">Membrane</location>
        <topology evidence="1">Single-pass type I membrane protein</topology>
    </subcellularLocation>
</comment>
<dbReference type="PROSITE" id="PS50948">
    <property type="entry name" value="PAN"/>
    <property type="match status" value="1"/>
</dbReference>
<dbReference type="PIRSF" id="PIRSF000641">
    <property type="entry name" value="SRK"/>
    <property type="match status" value="1"/>
</dbReference>
<dbReference type="SUPFAM" id="SSF56112">
    <property type="entry name" value="Protein kinase-like (PK-like)"/>
    <property type="match status" value="1"/>
</dbReference>
<keyword evidence="2 14" id="KW-0723">Serine/threonine-protein kinase</keyword>
<accession>A0A2S3IB91</accession>
<keyword evidence="3" id="KW-0245">EGF-like domain</keyword>
<reference evidence="21" key="1">
    <citation type="submission" date="2018-04" db="EMBL/GenBank/DDBJ databases">
        <title>WGS assembly of Panicum hallii.</title>
        <authorList>
            <person name="Lovell J."/>
            <person name="Jenkins J."/>
            <person name="Lowry D."/>
            <person name="Mamidi S."/>
            <person name="Sreedasyam A."/>
            <person name="Weng X."/>
            <person name="Barry K."/>
            <person name="Bonette J."/>
            <person name="Campitelli B."/>
            <person name="Daum C."/>
            <person name="Gordon S."/>
            <person name="Gould B."/>
            <person name="Lipzen A."/>
            <person name="Macqueen A."/>
            <person name="Palacio-Mejia J."/>
            <person name="Plott C."/>
            <person name="Shakirov E."/>
            <person name="Shu S."/>
            <person name="Yoshinaga Y."/>
            <person name="Zane M."/>
            <person name="Rokhsar D."/>
            <person name="Grimwood J."/>
            <person name="Schmutz J."/>
            <person name="Juenger T."/>
        </authorList>
    </citation>
    <scope>NUCLEOTIDE SEQUENCE [LARGE SCALE GENOMIC DNA]</scope>
    <source>
        <strain evidence="21">FIL2</strain>
    </source>
</reference>
<dbReference type="FunFam" id="2.90.10.10:FF:000005">
    <property type="entry name" value="G-type lectin S-receptor-like serine/threonine-protein kinase"/>
    <property type="match status" value="1"/>
</dbReference>
<dbReference type="GO" id="GO:0005524">
    <property type="term" value="F:ATP binding"/>
    <property type="evidence" value="ECO:0007669"/>
    <property type="project" value="UniProtKB-UniRule"/>
</dbReference>
<feature type="region of interest" description="Disordered" evidence="16">
    <location>
        <begin position="682"/>
        <end position="712"/>
    </location>
</feature>
<evidence type="ECO:0000256" key="16">
    <source>
        <dbReference type="SAM" id="MobiDB-lite"/>
    </source>
</evidence>
<dbReference type="GO" id="GO:0004674">
    <property type="term" value="F:protein serine/threonine kinase activity"/>
    <property type="evidence" value="ECO:0007669"/>
    <property type="project" value="UniProtKB-KW"/>
</dbReference>
<dbReference type="Pfam" id="PF01453">
    <property type="entry name" value="B_lectin"/>
    <property type="match status" value="1"/>
</dbReference>
<comment type="catalytic activity">
    <reaction evidence="12 14">
        <text>L-threonyl-[protein] + ATP = O-phospho-L-threonyl-[protein] + ADP + H(+)</text>
        <dbReference type="Rhea" id="RHEA:46608"/>
        <dbReference type="Rhea" id="RHEA-COMP:11060"/>
        <dbReference type="Rhea" id="RHEA-COMP:11605"/>
        <dbReference type="ChEBI" id="CHEBI:15378"/>
        <dbReference type="ChEBI" id="CHEBI:30013"/>
        <dbReference type="ChEBI" id="CHEBI:30616"/>
        <dbReference type="ChEBI" id="CHEBI:61977"/>
        <dbReference type="ChEBI" id="CHEBI:456216"/>
        <dbReference type="EC" id="2.7.11.1"/>
    </reaction>
</comment>
<dbReference type="CDD" id="cd01098">
    <property type="entry name" value="PAN_AP_plant"/>
    <property type="match status" value="1"/>
</dbReference>
<evidence type="ECO:0000256" key="14">
    <source>
        <dbReference type="PIRNR" id="PIRNR000641"/>
    </source>
</evidence>
<dbReference type="PANTHER" id="PTHR32444">
    <property type="entry name" value="BULB-TYPE LECTIN DOMAIN-CONTAINING PROTEIN"/>
    <property type="match status" value="1"/>
</dbReference>
<keyword evidence="7 14" id="KW-0418">Kinase</keyword>
<dbReference type="InterPro" id="IPR000858">
    <property type="entry name" value="S_locus_glycoprot_dom"/>
</dbReference>
<dbReference type="Pfam" id="PF00954">
    <property type="entry name" value="S_locus_glycop"/>
    <property type="match status" value="1"/>
</dbReference>
<dbReference type="GO" id="GO:0106310">
    <property type="term" value="F:protein serine kinase activity"/>
    <property type="evidence" value="ECO:0007669"/>
    <property type="project" value="RHEA"/>
</dbReference>
<gene>
    <name evidence="21" type="ORF">PAHAL_7G303800</name>
</gene>
<dbReference type="EC" id="2.7.11.1" evidence="14"/>
<dbReference type="PROSITE" id="PS50927">
    <property type="entry name" value="BULB_LECTIN"/>
    <property type="match status" value="1"/>
</dbReference>
<evidence type="ECO:0000256" key="8">
    <source>
        <dbReference type="ARBA" id="ARBA00022840"/>
    </source>
</evidence>
<dbReference type="InterPro" id="IPR001480">
    <property type="entry name" value="Bulb-type_lectin_dom"/>
</dbReference>
<dbReference type="CDD" id="cd00028">
    <property type="entry name" value="B_lectin"/>
    <property type="match status" value="1"/>
</dbReference>
<evidence type="ECO:0000256" key="3">
    <source>
        <dbReference type="ARBA" id="ARBA00022536"/>
    </source>
</evidence>
<keyword evidence="5" id="KW-0732">Signal</keyword>
<dbReference type="Gramene" id="PAN40565">
    <property type="protein sequence ID" value="PAN40565"/>
    <property type="gene ID" value="PAHAL_7G303800"/>
</dbReference>
<keyword evidence="17" id="KW-0472">Membrane</keyword>
<dbReference type="GO" id="GO:0051707">
    <property type="term" value="P:response to other organism"/>
    <property type="evidence" value="ECO:0007669"/>
    <property type="project" value="UniProtKB-ARBA"/>
</dbReference>
<organism evidence="21">
    <name type="scientific">Panicum hallii</name>
    <dbReference type="NCBI Taxonomy" id="206008"/>
    <lineage>
        <taxon>Eukaryota</taxon>
        <taxon>Viridiplantae</taxon>
        <taxon>Streptophyta</taxon>
        <taxon>Embryophyta</taxon>
        <taxon>Tracheophyta</taxon>
        <taxon>Spermatophyta</taxon>
        <taxon>Magnoliopsida</taxon>
        <taxon>Liliopsida</taxon>
        <taxon>Poales</taxon>
        <taxon>Poaceae</taxon>
        <taxon>PACMAD clade</taxon>
        <taxon>Panicoideae</taxon>
        <taxon>Panicodae</taxon>
        <taxon>Paniceae</taxon>
        <taxon>Panicinae</taxon>
        <taxon>Panicum</taxon>
        <taxon>Panicum sect. Panicum</taxon>
    </lineage>
</organism>
<evidence type="ECO:0000256" key="7">
    <source>
        <dbReference type="ARBA" id="ARBA00022777"/>
    </source>
</evidence>
<dbReference type="InterPro" id="IPR017441">
    <property type="entry name" value="Protein_kinase_ATP_BS"/>
</dbReference>
<protein>
    <recommendedName>
        <fullName evidence="14">Receptor-like serine/threonine-protein kinase</fullName>
        <ecNumber evidence="14">2.7.11.1</ecNumber>
    </recommendedName>
</protein>
<evidence type="ECO:0000259" key="19">
    <source>
        <dbReference type="PROSITE" id="PS50927"/>
    </source>
</evidence>
<evidence type="ECO:0000313" key="21">
    <source>
        <dbReference type="EMBL" id="PAN40565.2"/>
    </source>
</evidence>
<dbReference type="InterPro" id="IPR036426">
    <property type="entry name" value="Bulb-type_lectin_dom_sf"/>
</dbReference>
<dbReference type="SMART" id="SM00220">
    <property type="entry name" value="S_TKc"/>
    <property type="match status" value="1"/>
</dbReference>
<dbReference type="PROSITE" id="PS00108">
    <property type="entry name" value="PROTEIN_KINASE_ST"/>
    <property type="match status" value="1"/>
</dbReference>
<dbReference type="InterPro" id="IPR008271">
    <property type="entry name" value="Ser/Thr_kinase_AS"/>
</dbReference>
<keyword evidence="11" id="KW-0325">Glycoprotein</keyword>
<dbReference type="AlphaFoldDB" id="A0A2S3IB91"/>
<comment type="catalytic activity">
    <reaction evidence="13 14">
        <text>L-seryl-[protein] + ATP = O-phospho-L-seryl-[protein] + ADP + H(+)</text>
        <dbReference type="Rhea" id="RHEA:17989"/>
        <dbReference type="Rhea" id="RHEA-COMP:9863"/>
        <dbReference type="Rhea" id="RHEA-COMP:11604"/>
        <dbReference type="ChEBI" id="CHEBI:15378"/>
        <dbReference type="ChEBI" id="CHEBI:29999"/>
        <dbReference type="ChEBI" id="CHEBI:30616"/>
        <dbReference type="ChEBI" id="CHEBI:83421"/>
        <dbReference type="ChEBI" id="CHEBI:456216"/>
        <dbReference type="EC" id="2.7.11.1"/>
    </reaction>
</comment>
<dbReference type="Gene3D" id="3.50.4.10">
    <property type="entry name" value="Hepatocyte Growth Factor"/>
    <property type="match status" value="1"/>
</dbReference>
<evidence type="ECO:0000259" key="18">
    <source>
        <dbReference type="PROSITE" id="PS50011"/>
    </source>
</evidence>